<evidence type="ECO:0000259" key="1">
    <source>
        <dbReference type="Pfam" id="PF01693"/>
    </source>
</evidence>
<dbReference type="Pfam" id="PF01693">
    <property type="entry name" value="Cauli_VI"/>
    <property type="match status" value="1"/>
</dbReference>
<organism evidence="2 3">
    <name type="scientific">Daedalea quercina L-15889</name>
    <dbReference type="NCBI Taxonomy" id="1314783"/>
    <lineage>
        <taxon>Eukaryota</taxon>
        <taxon>Fungi</taxon>
        <taxon>Dikarya</taxon>
        <taxon>Basidiomycota</taxon>
        <taxon>Agaricomycotina</taxon>
        <taxon>Agaricomycetes</taxon>
        <taxon>Polyporales</taxon>
        <taxon>Fomitopsis</taxon>
    </lineage>
</organism>
<evidence type="ECO:0000313" key="3">
    <source>
        <dbReference type="Proteomes" id="UP000076727"/>
    </source>
</evidence>
<dbReference type="Proteomes" id="UP000076727">
    <property type="component" value="Unassembled WGS sequence"/>
</dbReference>
<gene>
    <name evidence="2" type="ORF">DAEQUDRAFT_381426</name>
</gene>
<dbReference type="InterPro" id="IPR011320">
    <property type="entry name" value="RNase_H1_N"/>
</dbReference>
<name>A0A165NZV4_9APHY</name>
<sequence length="197" mass="22497">MVSGVEVSSAVSRLTEKYICTCWSRFDSETLDQRRHVSLHDTRSERVHRAIRSGSRHHPRTSGLKHVPRLFFKQSPITLLNAESNKTSVLCCQKRQGRSSRLLVLGRGQSQRLLMYITRYIMQSDLYTQVVGSPGAIHKSFPTQAEAEMFMNGASGSRHTYIQDLPPDPESLRELPDISGDRQVSSTRYCRWTARKM</sequence>
<reference evidence="2 3" key="1">
    <citation type="journal article" date="2016" name="Mol. Biol. Evol.">
        <title>Comparative Genomics of Early-Diverging Mushroom-Forming Fungi Provides Insights into the Origins of Lignocellulose Decay Capabilities.</title>
        <authorList>
            <person name="Nagy L.G."/>
            <person name="Riley R."/>
            <person name="Tritt A."/>
            <person name="Adam C."/>
            <person name="Daum C."/>
            <person name="Floudas D."/>
            <person name="Sun H."/>
            <person name="Yadav J.S."/>
            <person name="Pangilinan J."/>
            <person name="Larsson K.H."/>
            <person name="Matsuura K."/>
            <person name="Barry K."/>
            <person name="Labutti K."/>
            <person name="Kuo R."/>
            <person name="Ohm R.A."/>
            <person name="Bhattacharya S.S."/>
            <person name="Shirouzu T."/>
            <person name="Yoshinaga Y."/>
            <person name="Martin F.M."/>
            <person name="Grigoriev I.V."/>
            <person name="Hibbett D.S."/>
        </authorList>
    </citation>
    <scope>NUCLEOTIDE SEQUENCE [LARGE SCALE GENOMIC DNA]</scope>
    <source>
        <strain evidence="2 3">L-15889</strain>
    </source>
</reference>
<dbReference type="AlphaFoldDB" id="A0A165NZV4"/>
<proteinExistence type="predicted"/>
<protein>
    <recommendedName>
        <fullName evidence="1">Ribonuclease H1 N-terminal domain-containing protein</fullName>
    </recommendedName>
</protein>
<evidence type="ECO:0000313" key="2">
    <source>
        <dbReference type="EMBL" id="KZT67585.1"/>
    </source>
</evidence>
<accession>A0A165NZV4</accession>
<dbReference type="Gene3D" id="3.40.970.10">
    <property type="entry name" value="Ribonuclease H1, N-terminal domain"/>
    <property type="match status" value="1"/>
</dbReference>
<dbReference type="InterPro" id="IPR037056">
    <property type="entry name" value="RNase_H1_N_sf"/>
</dbReference>
<keyword evidence="3" id="KW-1185">Reference proteome</keyword>
<feature type="domain" description="Ribonuclease H1 N-terminal" evidence="1">
    <location>
        <begin position="128"/>
        <end position="150"/>
    </location>
</feature>
<dbReference type="EMBL" id="KV429074">
    <property type="protein sequence ID" value="KZT67585.1"/>
    <property type="molecule type" value="Genomic_DNA"/>
</dbReference>